<dbReference type="InterPro" id="IPR014718">
    <property type="entry name" value="GH-type_carb-bd"/>
</dbReference>
<dbReference type="EMBL" id="JAUSUG010000019">
    <property type="protein sequence ID" value="MDQ0256715.1"/>
    <property type="molecule type" value="Genomic_DNA"/>
</dbReference>
<accession>A0ABU0A0H2</accession>
<sequence length="281" mass="31988">MKTLIPQLSHFYLRDEAANTQVRITPEKGGMITGFSLNGAEYLYIDEGNLLSDERPKSAMPILFPICGPLADDRLYLKGRYYPMEIHGIAHIQPWKVTSLDEINNELVVELISNNETKKAFPYEFSLKFTYRLSGRTLTVQQEYENLSKETMPFNYGFHPYFQMSTLEQLIFYIDAQTYFSLEDNQMKGLDGNVVMPAGSPSSLFLSGMKSPASFEDKTTGRKVSLHFDSNFKHLVLWSIPEKEFICLEPWNGSFNELNLGGGLKLQPGEVHKAELSITIE</sequence>
<dbReference type="InterPro" id="IPR011013">
    <property type="entry name" value="Gal_mutarotase_sf_dom"/>
</dbReference>
<dbReference type="Proteomes" id="UP001230005">
    <property type="component" value="Unassembled WGS sequence"/>
</dbReference>
<evidence type="ECO:0000313" key="1">
    <source>
        <dbReference type="EMBL" id="MDQ0256715.1"/>
    </source>
</evidence>
<dbReference type="InterPro" id="IPR008183">
    <property type="entry name" value="Aldose_1/G6P_1-epimerase"/>
</dbReference>
<dbReference type="Gene3D" id="2.70.98.10">
    <property type="match status" value="1"/>
</dbReference>
<reference evidence="1 2" key="1">
    <citation type="submission" date="2023-07" db="EMBL/GenBank/DDBJ databases">
        <title>Genomic Encyclopedia of Type Strains, Phase IV (KMG-IV): sequencing the most valuable type-strain genomes for metagenomic binning, comparative biology and taxonomic classification.</title>
        <authorList>
            <person name="Goeker M."/>
        </authorList>
    </citation>
    <scope>NUCLEOTIDE SEQUENCE [LARGE SCALE GENOMIC DNA]</scope>
    <source>
        <strain evidence="1 2">DSM 9768</strain>
    </source>
</reference>
<gene>
    <name evidence="1" type="ORF">J2S74_004137</name>
</gene>
<name>A0ABU0A0H2_9BACI</name>
<dbReference type="Pfam" id="PF01263">
    <property type="entry name" value="Aldose_epim"/>
    <property type="match status" value="1"/>
</dbReference>
<evidence type="ECO:0000313" key="2">
    <source>
        <dbReference type="Proteomes" id="UP001230005"/>
    </source>
</evidence>
<dbReference type="SUPFAM" id="SSF74650">
    <property type="entry name" value="Galactose mutarotase-like"/>
    <property type="match status" value="1"/>
</dbReference>
<keyword evidence="2" id="KW-1185">Reference proteome</keyword>
<organism evidence="1 2">
    <name type="scientific">Evansella vedderi</name>
    <dbReference type="NCBI Taxonomy" id="38282"/>
    <lineage>
        <taxon>Bacteria</taxon>
        <taxon>Bacillati</taxon>
        <taxon>Bacillota</taxon>
        <taxon>Bacilli</taxon>
        <taxon>Bacillales</taxon>
        <taxon>Bacillaceae</taxon>
        <taxon>Evansella</taxon>
    </lineage>
</organism>
<dbReference type="RefSeq" id="WP_307329293.1">
    <property type="nucleotide sequence ID" value="NZ_JAUSUG010000019.1"/>
</dbReference>
<proteinExistence type="predicted"/>
<dbReference type="PANTHER" id="PTHR11122">
    <property type="entry name" value="APOSPORY-ASSOCIATED PROTEIN C-RELATED"/>
    <property type="match status" value="1"/>
</dbReference>
<dbReference type="PANTHER" id="PTHR11122:SF13">
    <property type="entry name" value="GLUCOSE-6-PHOSPHATE 1-EPIMERASE"/>
    <property type="match status" value="1"/>
</dbReference>
<comment type="caution">
    <text evidence="1">The sequence shown here is derived from an EMBL/GenBank/DDBJ whole genome shotgun (WGS) entry which is preliminary data.</text>
</comment>
<protein>
    <submittedName>
        <fullName evidence="1">Galactose mutarotase-like enzyme</fullName>
    </submittedName>
</protein>